<organism evidence="1">
    <name type="scientific">Bacteroides intestinalis</name>
    <dbReference type="NCBI Taxonomy" id="329854"/>
    <lineage>
        <taxon>Bacteria</taxon>
        <taxon>Pseudomonadati</taxon>
        <taxon>Bacteroidota</taxon>
        <taxon>Bacteroidia</taxon>
        <taxon>Bacteroidales</taxon>
        <taxon>Bacteroidaceae</taxon>
        <taxon>Bacteroides</taxon>
    </lineage>
</organism>
<evidence type="ECO:0000313" key="1">
    <source>
        <dbReference type="EMBL" id="VYS94492.1"/>
    </source>
</evidence>
<gene>
    <name evidence="1" type="ORF">BILFYP9_01173</name>
</gene>
<sequence>MLITGKPDIMNVTQEKLLYFTARIDIIHVGVDNYLKHHFRMIRTAAGFFIKFIETFKMESINNCVNYANRVVRRNVFINSLRKKNGLVGNVRTKM</sequence>
<reference evidence="1" key="1">
    <citation type="submission" date="2019-11" db="EMBL/GenBank/DDBJ databases">
        <authorList>
            <person name="Feng L."/>
        </authorList>
    </citation>
    <scope>NUCLEOTIDE SEQUENCE</scope>
    <source>
        <strain evidence="1">BintestinalisLFYP9</strain>
    </source>
</reference>
<proteinExistence type="predicted"/>
<name>A0A6N2SNB2_9BACE</name>
<dbReference type="AlphaFoldDB" id="A0A6N2SNB2"/>
<dbReference type="EMBL" id="CACRSU010000013">
    <property type="protein sequence ID" value="VYS94492.1"/>
    <property type="molecule type" value="Genomic_DNA"/>
</dbReference>
<protein>
    <submittedName>
        <fullName evidence="1">Uncharacterized protein</fullName>
    </submittedName>
</protein>
<accession>A0A6N2SNB2</accession>